<gene>
    <name evidence="1" type="ORF">E8L99_19565</name>
</gene>
<sequence length="83" mass="8578">MTIIQFPTAPALNASEPHDLLLETLRAATNQLSQAGKALVQCDSEPAARVEAASHLVSAGQSIVAALNAYQRGLQHASDQAAG</sequence>
<evidence type="ECO:0000313" key="1">
    <source>
        <dbReference type="EMBL" id="QCK87794.1"/>
    </source>
</evidence>
<keyword evidence="2" id="KW-1185">Reference proteome</keyword>
<dbReference type="KEGG" id="paqt:E8L99_19565"/>
<reference evidence="1 2" key="1">
    <citation type="submission" date="2019-04" db="EMBL/GenBank/DDBJ databases">
        <title>Phreatobacter aquaticus sp. nov.</title>
        <authorList>
            <person name="Choi A."/>
            <person name="Baek K."/>
        </authorList>
    </citation>
    <scope>NUCLEOTIDE SEQUENCE [LARGE SCALE GENOMIC DNA]</scope>
    <source>
        <strain evidence="1 2">NMCR1094</strain>
    </source>
</reference>
<dbReference type="EMBL" id="CP039865">
    <property type="protein sequence ID" value="QCK87794.1"/>
    <property type="molecule type" value="Genomic_DNA"/>
</dbReference>
<proteinExistence type="predicted"/>
<accession>A0A4D7QRB9</accession>
<dbReference type="RefSeq" id="WP_137101122.1">
    <property type="nucleotide sequence ID" value="NZ_CP039865.1"/>
</dbReference>
<organism evidence="1 2">
    <name type="scientific">Phreatobacter aquaticus</name>
    <dbReference type="NCBI Taxonomy" id="2570229"/>
    <lineage>
        <taxon>Bacteria</taxon>
        <taxon>Pseudomonadati</taxon>
        <taxon>Pseudomonadota</taxon>
        <taxon>Alphaproteobacteria</taxon>
        <taxon>Hyphomicrobiales</taxon>
        <taxon>Phreatobacteraceae</taxon>
        <taxon>Phreatobacter</taxon>
    </lineage>
</organism>
<dbReference type="Proteomes" id="UP000298588">
    <property type="component" value="Chromosome"/>
</dbReference>
<dbReference type="AlphaFoldDB" id="A0A4D7QRB9"/>
<evidence type="ECO:0000313" key="2">
    <source>
        <dbReference type="Proteomes" id="UP000298588"/>
    </source>
</evidence>
<name>A0A4D7QRB9_9HYPH</name>
<protein>
    <submittedName>
        <fullName evidence="1">Uncharacterized protein</fullName>
    </submittedName>
</protein>